<keyword evidence="2" id="KW-1185">Reference proteome</keyword>
<dbReference type="EMBL" id="JAWDGP010003353">
    <property type="protein sequence ID" value="KAK3775116.1"/>
    <property type="molecule type" value="Genomic_DNA"/>
</dbReference>
<organism evidence="1 2">
    <name type="scientific">Elysia crispata</name>
    <name type="common">lettuce slug</name>
    <dbReference type="NCBI Taxonomy" id="231223"/>
    <lineage>
        <taxon>Eukaryota</taxon>
        <taxon>Metazoa</taxon>
        <taxon>Spiralia</taxon>
        <taxon>Lophotrochozoa</taxon>
        <taxon>Mollusca</taxon>
        <taxon>Gastropoda</taxon>
        <taxon>Heterobranchia</taxon>
        <taxon>Euthyneura</taxon>
        <taxon>Panpulmonata</taxon>
        <taxon>Sacoglossa</taxon>
        <taxon>Placobranchoidea</taxon>
        <taxon>Plakobranchidae</taxon>
        <taxon>Elysia</taxon>
    </lineage>
</organism>
<reference evidence="1" key="1">
    <citation type="journal article" date="2023" name="G3 (Bethesda)">
        <title>A reference genome for the long-term kleptoplast-retaining sea slug Elysia crispata morphotype clarki.</title>
        <authorList>
            <person name="Eastman K.E."/>
            <person name="Pendleton A.L."/>
            <person name="Shaikh M.A."/>
            <person name="Suttiyut T."/>
            <person name="Ogas R."/>
            <person name="Tomko P."/>
            <person name="Gavelis G."/>
            <person name="Widhalm J.R."/>
            <person name="Wisecaver J.H."/>
        </authorList>
    </citation>
    <scope>NUCLEOTIDE SEQUENCE</scope>
    <source>
        <strain evidence="1">ECLA1</strain>
    </source>
</reference>
<sequence>MVLHRSKANTKLVPDQSGAHITAHITGDTNWFSSNLKRTSQLTQTVSPPIWSACHRRQKLVLHESGAHIRGDTYLFSINLERTSQVTQTGSPVI</sequence>
<dbReference type="Proteomes" id="UP001283361">
    <property type="component" value="Unassembled WGS sequence"/>
</dbReference>
<evidence type="ECO:0000313" key="2">
    <source>
        <dbReference type="Proteomes" id="UP001283361"/>
    </source>
</evidence>
<name>A0AAE0ZU86_9GAST</name>
<protein>
    <submittedName>
        <fullName evidence="1">Uncharacterized protein</fullName>
    </submittedName>
</protein>
<comment type="caution">
    <text evidence="1">The sequence shown here is derived from an EMBL/GenBank/DDBJ whole genome shotgun (WGS) entry which is preliminary data.</text>
</comment>
<accession>A0AAE0ZU86</accession>
<gene>
    <name evidence="1" type="ORF">RRG08_057240</name>
</gene>
<proteinExistence type="predicted"/>
<dbReference type="AlphaFoldDB" id="A0AAE0ZU86"/>
<evidence type="ECO:0000313" key="1">
    <source>
        <dbReference type="EMBL" id="KAK3775116.1"/>
    </source>
</evidence>